<dbReference type="AlphaFoldDB" id="A0A0D6JGK4"/>
<evidence type="ECO:0000313" key="2">
    <source>
        <dbReference type="Proteomes" id="UP000033187"/>
    </source>
</evidence>
<sequence>MNPEGLLTDRFQLIIWRGLQRGHRQPLGEKTKRATAPHTMHVLKINDVPAIRAVEFLHGTTIP</sequence>
<keyword evidence="2" id="KW-1185">Reference proteome</keyword>
<proteinExistence type="predicted"/>
<dbReference type="KEGG" id="fiy:BN1229_v1_2464"/>
<gene>
    <name evidence="1" type="ORF">YBN1229_v1_2464</name>
</gene>
<dbReference type="Proteomes" id="UP000033187">
    <property type="component" value="Chromosome 1"/>
</dbReference>
<dbReference type="EMBL" id="LN829119">
    <property type="protein sequence ID" value="CPR20117.1"/>
    <property type="molecule type" value="Genomic_DNA"/>
</dbReference>
<accession>A0A0D6JGK4</accession>
<protein>
    <submittedName>
        <fullName evidence="1">Uncharacterized protein</fullName>
    </submittedName>
</protein>
<organism evidence="1 2">
    <name type="scientific">Candidatus Filomicrobium marinum</name>
    <dbReference type="NCBI Taxonomy" id="1608628"/>
    <lineage>
        <taxon>Bacteria</taxon>
        <taxon>Pseudomonadati</taxon>
        <taxon>Pseudomonadota</taxon>
        <taxon>Alphaproteobacteria</taxon>
        <taxon>Hyphomicrobiales</taxon>
        <taxon>Hyphomicrobiaceae</taxon>
        <taxon>Filomicrobium</taxon>
    </lineage>
</organism>
<reference evidence="2" key="1">
    <citation type="submission" date="2015-02" db="EMBL/GenBank/DDBJ databases">
        <authorList>
            <person name="Chooi Y.-H."/>
        </authorList>
    </citation>
    <scope>NUCLEOTIDE SEQUENCE [LARGE SCALE GENOMIC DNA]</scope>
    <source>
        <strain evidence="2">strain Y</strain>
    </source>
</reference>
<name>A0A0D6JGK4_9HYPH</name>
<evidence type="ECO:0000313" key="1">
    <source>
        <dbReference type="EMBL" id="CPR20117.1"/>
    </source>
</evidence>